<name>A0AAU8CQM8_9HYPH</name>
<gene>
    <name evidence="1" type="ORF">ABVK50_27795</name>
</gene>
<accession>A0AAU8CQM8</accession>
<dbReference type="EMBL" id="CP159253">
    <property type="protein sequence ID" value="XCG48958.1"/>
    <property type="molecule type" value="Genomic_DNA"/>
</dbReference>
<dbReference type="RefSeq" id="WP_353643513.1">
    <property type="nucleotide sequence ID" value="NZ_CP159253.1"/>
</dbReference>
<organism evidence="1">
    <name type="scientific">Mesorhizobium sp. WSM2240</name>
    <dbReference type="NCBI Taxonomy" id="3228851"/>
    <lineage>
        <taxon>Bacteria</taxon>
        <taxon>Pseudomonadati</taxon>
        <taxon>Pseudomonadota</taxon>
        <taxon>Alphaproteobacteria</taxon>
        <taxon>Hyphomicrobiales</taxon>
        <taxon>Phyllobacteriaceae</taxon>
        <taxon>Mesorhizobium</taxon>
    </lineage>
</organism>
<reference evidence="1" key="1">
    <citation type="submission" date="2024-06" db="EMBL/GenBank/DDBJ databases">
        <title>Mesorhizobium karijinii sp. nov., a symbiont of the iconic Swainsona formosa from arid Australia.</title>
        <authorList>
            <person name="Hill Y.J."/>
            <person name="Watkin E.L.J."/>
            <person name="O'Hara G.W."/>
            <person name="Terpolilli J."/>
            <person name="Tye M.L."/>
            <person name="Kohlmeier M.G."/>
        </authorList>
    </citation>
    <scope>NUCLEOTIDE SEQUENCE</scope>
    <source>
        <strain evidence="1">WSM2240</strain>
    </source>
</reference>
<evidence type="ECO:0000313" key="1">
    <source>
        <dbReference type="EMBL" id="XCG48958.1"/>
    </source>
</evidence>
<protein>
    <submittedName>
        <fullName evidence="1">Uncharacterized protein</fullName>
    </submittedName>
</protein>
<dbReference type="AlphaFoldDB" id="A0AAU8CQM8"/>
<sequence length="67" mass="7703">MTKGTFIKRDSRTGKFIVGREGISKLNAMEGIRQSPSSKAMFADFDKRNVPHDQRREAIVAKHRKRD</sequence>
<proteinExistence type="predicted"/>